<organism evidence="1 2">
    <name type="scientific">Candidatus Wallbacteria bacterium GWC2_49_35</name>
    <dbReference type="NCBI Taxonomy" id="1817813"/>
    <lineage>
        <taxon>Bacteria</taxon>
        <taxon>Candidatus Walliibacteriota</taxon>
    </lineage>
</organism>
<protein>
    <submittedName>
        <fullName evidence="1">Uncharacterized protein</fullName>
    </submittedName>
</protein>
<reference evidence="1 2" key="1">
    <citation type="journal article" date="2016" name="Nat. Commun.">
        <title>Thousands of microbial genomes shed light on interconnected biogeochemical processes in an aquifer system.</title>
        <authorList>
            <person name="Anantharaman K."/>
            <person name="Brown C.T."/>
            <person name="Hug L.A."/>
            <person name="Sharon I."/>
            <person name="Castelle C.J."/>
            <person name="Probst A.J."/>
            <person name="Thomas B.C."/>
            <person name="Singh A."/>
            <person name="Wilkins M.J."/>
            <person name="Karaoz U."/>
            <person name="Brodie E.L."/>
            <person name="Williams K.H."/>
            <person name="Hubbard S.S."/>
            <person name="Banfield J.F."/>
        </authorList>
    </citation>
    <scope>NUCLEOTIDE SEQUENCE [LARGE SCALE GENOMIC DNA]</scope>
</reference>
<evidence type="ECO:0000313" key="2">
    <source>
        <dbReference type="Proteomes" id="UP000178735"/>
    </source>
</evidence>
<dbReference type="EMBL" id="MGFH01000123">
    <property type="protein sequence ID" value="OGM05143.1"/>
    <property type="molecule type" value="Genomic_DNA"/>
</dbReference>
<name>A0A1F7WQP0_9BACT</name>
<comment type="caution">
    <text evidence="1">The sequence shown here is derived from an EMBL/GenBank/DDBJ whole genome shotgun (WGS) entry which is preliminary data.</text>
</comment>
<accession>A0A1F7WQP0</accession>
<dbReference type="AlphaFoldDB" id="A0A1F7WQP0"/>
<proteinExistence type="predicted"/>
<evidence type="ECO:0000313" key="1">
    <source>
        <dbReference type="EMBL" id="OGM05143.1"/>
    </source>
</evidence>
<sequence>MYRKYLFGSLFSLSSASFLALLLIIAGAALNDAYAQQAPGGISFEARAGAAPPPPVGKPYMGDIEFQNILKQADELLKTGSFNQTLALLSPYEVYIFGPLEHWNNMARYDWRLAQAYAMKGDVNTMVFYLKCITDSAKQPKPLTHKSQYVAIVNSEGVETGDYYYGAALNSYDFDTRNAAQSKLDLLMQSFKKIKARTDPRMRYEYYPGSRARRFR</sequence>
<dbReference type="STRING" id="1817813.A2008_06365"/>
<gene>
    <name evidence="1" type="ORF">A2008_06365</name>
</gene>
<dbReference type="Proteomes" id="UP000178735">
    <property type="component" value="Unassembled WGS sequence"/>
</dbReference>